<evidence type="ECO:0000256" key="3">
    <source>
        <dbReference type="SAM" id="Coils"/>
    </source>
</evidence>
<dbReference type="InterPro" id="IPR058625">
    <property type="entry name" value="MdtA-like_BSH"/>
</dbReference>
<dbReference type="Gene3D" id="1.10.287.470">
    <property type="entry name" value="Helix hairpin bin"/>
    <property type="match status" value="1"/>
</dbReference>
<dbReference type="InterPro" id="IPR058627">
    <property type="entry name" value="MdtA-like_C"/>
</dbReference>
<evidence type="ECO:0000256" key="2">
    <source>
        <dbReference type="ARBA" id="ARBA00009477"/>
    </source>
</evidence>
<dbReference type="RefSeq" id="WP_139626864.1">
    <property type="nucleotide sequence ID" value="NZ_VDCI01000010.1"/>
</dbReference>
<feature type="signal peptide" evidence="5">
    <location>
        <begin position="1"/>
        <end position="23"/>
    </location>
</feature>
<dbReference type="EMBL" id="VDCI01000010">
    <property type="protein sequence ID" value="TNJ35915.1"/>
    <property type="molecule type" value="Genomic_DNA"/>
</dbReference>
<dbReference type="Proteomes" id="UP000309544">
    <property type="component" value="Unassembled WGS sequence"/>
</dbReference>
<dbReference type="NCBIfam" id="TIGR01730">
    <property type="entry name" value="RND_mfp"/>
    <property type="match status" value="1"/>
</dbReference>
<feature type="region of interest" description="Disordered" evidence="4">
    <location>
        <begin position="368"/>
        <end position="399"/>
    </location>
</feature>
<dbReference type="SUPFAM" id="SSF111369">
    <property type="entry name" value="HlyD-like secretion proteins"/>
    <property type="match status" value="1"/>
</dbReference>
<evidence type="ECO:0000259" key="6">
    <source>
        <dbReference type="Pfam" id="PF25876"/>
    </source>
</evidence>
<name>A0A5C4RY25_PROVB</name>
<dbReference type="Pfam" id="PF25967">
    <property type="entry name" value="RND-MFP_C"/>
    <property type="match status" value="1"/>
</dbReference>
<feature type="chain" id="PRO_5023064733" evidence="5">
    <location>
        <begin position="24"/>
        <end position="399"/>
    </location>
</feature>
<evidence type="ECO:0000259" key="9">
    <source>
        <dbReference type="Pfam" id="PF25967"/>
    </source>
</evidence>
<feature type="domain" description="Multidrug resistance protein MdtA-like barrel-sandwich hybrid" evidence="7">
    <location>
        <begin position="67"/>
        <end position="207"/>
    </location>
</feature>
<organism evidence="10 11">
    <name type="scientific">Prosthecochloris vibrioformis</name>
    <name type="common">Chlorobium vibrioforme</name>
    <dbReference type="NCBI Taxonomy" id="1098"/>
    <lineage>
        <taxon>Bacteria</taxon>
        <taxon>Pseudomonadati</taxon>
        <taxon>Chlorobiota</taxon>
        <taxon>Chlorobiia</taxon>
        <taxon>Chlorobiales</taxon>
        <taxon>Chlorobiaceae</taxon>
        <taxon>Prosthecochloris</taxon>
    </lineage>
</organism>
<dbReference type="GO" id="GO:0030313">
    <property type="term" value="C:cell envelope"/>
    <property type="evidence" value="ECO:0007669"/>
    <property type="project" value="UniProtKB-SubCell"/>
</dbReference>
<feature type="domain" description="Multidrug resistance protein MdtA-like alpha-helical hairpin" evidence="6">
    <location>
        <begin position="107"/>
        <end position="176"/>
    </location>
</feature>
<comment type="caution">
    <text evidence="10">The sequence shown here is derived from an EMBL/GenBank/DDBJ whole genome shotgun (WGS) entry which is preliminary data.</text>
</comment>
<dbReference type="Gene3D" id="2.40.30.170">
    <property type="match status" value="1"/>
</dbReference>
<dbReference type="GO" id="GO:0046677">
    <property type="term" value="P:response to antibiotic"/>
    <property type="evidence" value="ECO:0007669"/>
    <property type="project" value="TreeGrafter"/>
</dbReference>
<evidence type="ECO:0000256" key="4">
    <source>
        <dbReference type="SAM" id="MobiDB-lite"/>
    </source>
</evidence>
<keyword evidence="11" id="KW-1185">Reference proteome</keyword>
<dbReference type="InterPro" id="IPR058626">
    <property type="entry name" value="MdtA-like_b-barrel"/>
</dbReference>
<feature type="coiled-coil region" evidence="3">
    <location>
        <begin position="145"/>
        <end position="172"/>
    </location>
</feature>
<dbReference type="PANTHER" id="PTHR30158:SF23">
    <property type="entry name" value="MULTIDRUG RESISTANCE PROTEIN MEXA"/>
    <property type="match status" value="1"/>
</dbReference>
<evidence type="ECO:0000256" key="1">
    <source>
        <dbReference type="ARBA" id="ARBA00004196"/>
    </source>
</evidence>
<dbReference type="AlphaFoldDB" id="A0A5C4RY25"/>
<feature type="domain" description="Multidrug resistance protein MdtA-like beta-barrel" evidence="8">
    <location>
        <begin position="218"/>
        <end position="301"/>
    </location>
</feature>
<dbReference type="Pfam" id="PF25917">
    <property type="entry name" value="BSH_RND"/>
    <property type="match status" value="1"/>
</dbReference>
<dbReference type="Pfam" id="PF25944">
    <property type="entry name" value="Beta-barrel_RND"/>
    <property type="match status" value="1"/>
</dbReference>
<evidence type="ECO:0000313" key="10">
    <source>
        <dbReference type="EMBL" id="TNJ35915.1"/>
    </source>
</evidence>
<keyword evidence="3" id="KW-0175">Coiled coil</keyword>
<dbReference type="Gene3D" id="2.40.50.100">
    <property type="match status" value="1"/>
</dbReference>
<evidence type="ECO:0000256" key="5">
    <source>
        <dbReference type="SAM" id="SignalP"/>
    </source>
</evidence>
<dbReference type="Gene3D" id="2.40.420.20">
    <property type="match status" value="1"/>
</dbReference>
<dbReference type="PROSITE" id="PS51257">
    <property type="entry name" value="PROKAR_LIPOPROTEIN"/>
    <property type="match status" value="1"/>
</dbReference>
<proteinExistence type="inferred from homology"/>
<dbReference type="InterPro" id="IPR006143">
    <property type="entry name" value="RND_pump_MFP"/>
</dbReference>
<keyword evidence="5" id="KW-0732">Signal</keyword>
<dbReference type="Pfam" id="PF25876">
    <property type="entry name" value="HH_MFP_RND"/>
    <property type="match status" value="1"/>
</dbReference>
<gene>
    <name evidence="10" type="ORF">FGF68_09570</name>
</gene>
<dbReference type="InterPro" id="IPR058624">
    <property type="entry name" value="MdtA-like_HH"/>
</dbReference>
<evidence type="ECO:0000313" key="11">
    <source>
        <dbReference type="Proteomes" id="UP000309544"/>
    </source>
</evidence>
<evidence type="ECO:0000259" key="8">
    <source>
        <dbReference type="Pfam" id="PF25944"/>
    </source>
</evidence>
<reference evidence="10 11" key="1">
    <citation type="submission" date="2019-05" db="EMBL/GenBank/DDBJ databases">
        <title>Draft Whole-Genome sequence of the green sulfur bacterium Prosthecochloris vibrioformis DSM 260.</title>
        <authorList>
            <person name="Meyer T.E."/>
            <person name="Kyndt J.A."/>
        </authorList>
    </citation>
    <scope>NUCLEOTIDE SEQUENCE [LARGE SCALE GENOMIC DNA]</scope>
    <source>
        <strain evidence="10 11">DSM 260</strain>
    </source>
</reference>
<protein>
    <submittedName>
        <fullName evidence="10">Efflux RND transporter periplasmic adaptor subunit</fullName>
    </submittedName>
</protein>
<feature type="domain" description="Multidrug resistance protein MdtA-like C-terminal permuted SH3" evidence="9">
    <location>
        <begin position="307"/>
        <end position="366"/>
    </location>
</feature>
<dbReference type="PANTHER" id="PTHR30158">
    <property type="entry name" value="ACRA/E-RELATED COMPONENT OF DRUG EFFLUX TRANSPORTER"/>
    <property type="match status" value="1"/>
</dbReference>
<accession>A0A5C4RY25</accession>
<comment type="subcellular location">
    <subcellularLocation>
        <location evidence="1">Cell envelope</location>
    </subcellularLocation>
</comment>
<evidence type="ECO:0000259" key="7">
    <source>
        <dbReference type="Pfam" id="PF25917"/>
    </source>
</evidence>
<dbReference type="GO" id="GO:0005886">
    <property type="term" value="C:plasma membrane"/>
    <property type="evidence" value="ECO:0007669"/>
    <property type="project" value="TreeGrafter"/>
</dbReference>
<dbReference type="GO" id="GO:0022857">
    <property type="term" value="F:transmembrane transporter activity"/>
    <property type="evidence" value="ECO:0007669"/>
    <property type="project" value="InterPro"/>
</dbReference>
<comment type="similarity">
    <text evidence="2">Belongs to the membrane fusion protein (MFP) (TC 8.A.1) family.</text>
</comment>
<sequence>MTEKKRLFSLRAVLGLVALLALGACNQGQEGQQGVEQQPRPLPVKELHRSTVVVQKEYAATLEGVVTVEVRPQVGGTLQEIAVDEGQAVDAGQLLFTIDQRPYREALNAAVAARQSAEAAVALADIDVKKYKPLVENKVVSDIKLLEAEAARRSARAQLAQARAAEEQARIDLGYTHIEAPVSGYIAAIPFRLGSLVRAGQDEALTTLTDVSRVHAYFSLSEVDFVRFKQQFDGATVEEKLVSVPPVTLELADGSLYGENGKLDAVGGQFERTTASVRFRATFPNEHGLLRSGNTGTVRIAWTYSDMITVPQSATMDLQDRVFVFRVNDDNTVARTPVTVAGVSGGEYLISEGLANGDRIVLSGFSRLPDGTPIQPVDPDAKESSAEDAEQQTNQAEGA</sequence>